<protein>
    <submittedName>
        <fullName evidence="3">MarR family transcriptional regulator</fullName>
    </submittedName>
</protein>
<accession>A0ABV3D3P9</accession>
<reference evidence="3 4" key="1">
    <citation type="submission" date="2024-06" db="EMBL/GenBank/DDBJ databases">
        <title>The Natural Products Discovery Center: Release of the First 8490 Sequenced Strains for Exploring Actinobacteria Biosynthetic Diversity.</title>
        <authorList>
            <person name="Kalkreuter E."/>
            <person name="Kautsar S.A."/>
            <person name="Yang D."/>
            <person name="Bader C.D."/>
            <person name="Teijaro C.N."/>
            <person name="Fluegel L."/>
            <person name="Davis C.M."/>
            <person name="Simpson J.R."/>
            <person name="Lauterbach L."/>
            <person name="Steele A.D."/>
            <person name="Gui C."/>
            <person name="Meng S."/>
            <person name="Li G."/>
            <person name="Viehrig K."/>
            <person name="Ye F."/>
            <person name="Su P."/>
            <person name="Kiefer A.F."/>
            <person name="Nichols A."/>
            <person name="Cepeda A.J."/>
            <person name="Yan W."/>
            <person name="Fan B."/>
            <person name="Jiang Y."/>
            <person name="Adhikari A."/>
            <person name="Zheng C.-J."/>
            <person name="Schuster L."/>
            <person name="Cowan T.M."/>
            <person name="Smanski M.J."/>
            <person name="Chevrette M.G."/>
            <person name="De Carvalho L.P.S."/>
            <person name="Shen B."/>
        </authorList>
    </citation>
    <scope>NUCLEOTIDE SEQUENCE [LARGE SCALE GENOMIC DNA]</scope>
    <source>
        <strain evidence="3 4">NPDC045705</strain>
    </source>
</reference>
<dbReference type="EMBL" id="JBEZAM010000056">
    <property type="protein sequence ID" value="MEU7297097.1"/>
    <property type="molecule type" value="Genomic_DNA"/>
</dbReference>
<organism evidence="3 4">
    <name type="scientific">Streptomyces exfoliatus</name>
    <name type="common">Streptomyces hydrogenans</name>
    <dbReference type="NCBI Taxonomy" id="1905"/>
    <lineage>
        <taxon>Bacteria</taxon>
        <taxon>Bacillati</taxon>
        <taxon>Actinomycetota</taxon>
        <taxon>Actinomycetes</taxon>
        <taxon>Kitasatosporales</taxon>
        <taxon>Streptomycetaceae</taxon>
        <taxon>Streptomyces</taxon>
    </lineage>
</organism>
<name>A0ABV3D3P9_STREX</name>
<dbReference type="PANTHER" id="PTHR33164:SF43">
    <property type="entry name" value="HTH-TYPE TRANSCRIPTIONAL REPRESSOR YETL"/>
    <property type="match status" value="1"/>
</dbReference>
<evidence type="ECO:0000313" key="3">
    <source>
        <dbReference type="EMBL" id="MEU7297097.1"/>
    </source>
</evidence>
<dbReference type="RefSeq" id="WP_359214077.1">
    <property type="nucleotide sequence ID" value="NZ_JBEZAM010000056.1"/>
</dbReference>
<dbReference type="Proteomes" id="UP001551210">
    <property type="component" value="Unassembled WGS sequence"/>
</dbReference>
<feature type="domain" description="HTH marR-type" evidence="2">
    <location>
        <begin position="76"/>
        <end position="205"/>
    </location>
</feature>
<dbReference type="SMART" id="SM00347">
    <property type="entry name" value="HTH_MARR"/>
    <property type="match status" value="1"/>
</dbReference>
<dbReference type="PANTHER" id="PTHR33164">
    <property type="entry name" value="TRANSCRIPTIONAL REGULATOR, MARR FAMILY"/>
    <property type="match status" value="1"/>
</dbReference>
<dbReference type="InterPro" id="IPR000835">
    <property type="entry name" value="HTH_MarR-typ"/>
</dbReference>
<keyword evidence="4" id="KW-1185">Reference proteome</keyword>
<dbReference type="InterPro" id="IPR036388">
    <property type="entry name" value="WH-like_DNA-bd_sf"/>
</dbReference>
<dbReference type="PRINTS" id="PR00598">
    <property type="entry name" value="HTHMARR"/>
</dbReference>
<comment type="caution">
    <text evidence="3">The sequence shown here is derived from an EMBL/GenBank/DDBJ whole genome shotgun (WGS) entry which is preliminary data.</text>
</comment>
<evidence type="ECO:0000256" key="1">
    <source>
        <dbReference type="SAM" id="MobiDB-lite"/>
    </source>
</evidence>
<feature type="compositionally biased region" description="Pro residues" evidence="1">
    <location>
        <begin position="52"/>
        <end position="68"/>
    </location>
</feature>
<dbReference type="Pfam" id="PF13463">
    <property type="entry name" value="HTH_27"/>
    <property type="match status" value="1"/>
</dbReference>
<gene>
    <name evidence="3" type="ORF">AB0A76_28495</name>
</gene>
<dbReference type="InterPro" id="IPR039422">
    <property type="entry name" value="MarR/SlyA-like"/>
</dbReference>
<dbReference type="Gene3D" id="1.10.10.10">
    <property type="entry name" value="Winged helix-like DNA-binding domain superfamily/Winged helix DNA-binding domain"/>
    <property type="match status" value="1"/>
</dbReference>
<dbReference type="SUPFAM" id="SSF46785">
    <property type="entry name" value="Winged helix' DNA-binding domain"/>
    <property type="match status" value="1"/>
</dbReference>
<proteinExistence type="predicted"/>
<sequence length="219" mass="23713">MERPVVSGVAHDLSGATFAVVGISTMPTDWAQVFRSLANADLTLDPLTVAAPPAPPAQGVTPPSPGTTPPSVLDLNAYLMYSVGRAARRRLAEKLEARGLRLWHLTVMTLLAELGPQMKTALATRLAINPSDLVKIVDDLVRLGHAHCVRDRADRRRVVVRLTPEGEAALRSLSAEIASTDDEIMAPLDAGEREQLASLLRRVHGHLERAPAEQARRRP</sequence>
<evidence type="ECO:0000259" key="2">
    <source>
        <dbReference type="PROSITE" id="PS50995"/>
    </source>
</evidence>
<dbReference type="InterPro" id="IPR036390">
    <property type="entry name" value="WH_DNA-bd_sf"/>
</dbReference>
<dbReference type="PROSITE" id="PS50995">
    <property type="entry name" value="HTH_MARR_2"/>
    <property type="match status" value="1"/>
</dbReference>
<evidence type="ECO:0000313" key="4">
    <source>
        <dbReference type="Proteomes" id="UP001551210"/>
    </source>
</evidence>
<feature type="region of interest" description="Disordered" evidence="1">
    <location>
        <begin position="49"/>
        <end position="68"/>
    </location>
</feature>